<evidence type="ECO:0000313" key="9">
    <source>
        <dbReference type="Proteomes" id="UP000054485"/>
    </source>
</evidence>
<evidence type="ECO:0000256" key="4">
    <source>
        <dbReference type="ARBA" id="ARBA00023163"/>
    </source>
</evidence>
<protein>
    <submittedName>
        <fullName evidence="8">Unplaced genomic scaffold CY34scaffold_73, whole genome shotgun sequence</fullName>
    </submittedName>
</protein>
<dbReference type="EMBL" id="KN835204">
    <property type="protein sequence ID" value="KIK43818.1"/>
    <property type="molecule type" value="Genomic_DNA"/>
</dbReference>
<dbReference type="AlphaFoldDB" id="A0A0D0BKN3"/>
<sequence>MSPTTPYVQSGEPLNDFLRSFWQRQVDAAEQETPDYRHPPLPLARIKKVMKSDPDVKMIAADAPILFCKACESALMFPFSSLLRHVKFHIAHTTVFISEITARAFIIADSNKRRTLSRADIAKALAKSDQFDFLIDIVPREEGLTGLTQSGTGTGAVAGGSGSSMTNLVAGVRVTNIACRTSQ</sequence>
<evidence type="ECO:0000313" key="8">
    <source>
        <dbReference type="EMBL" id="KIK43818.1"/>
    </source>
</evidence>
<evidence type="ECO:0000259" key="7">
    <source>
        <dbReference type="Pfam" id="PF00808"/>
    </source>
</evidence>
<dbReference type="OrthoDB" id="1272441at2759"/>
<dbReference type="InParanoid" id="A0A0D0BKN3"/>
<dbReference type="InterPro" id="IPR050568">
    <property type="entry name" value="Transcr_DNA_Rep_Reg"/>
</dbReference>
<keyword evidence="3" id="KW-0238">DNA-binding</keyword>
<dbReference type="CDD" id="cd22908">
    <property type="entry name" value="HFD_NFYC-like"/>
    <property type="match status" value="1"/>
</dbReference>
<proteinExistence type="inferred from homology"/>
<evidence type="ECO:0000256" key="6">
    <source>
        <dbReference type="ARBA" id="ARBA00038129"/>
    </source>
</evidence>
<dbReference type="GO" id="GO:0016602">
    <property type="term" value="C:CCAAT-binding factor complex"/>
    <property type="evidence" value="ECO:0007669"/>
    <property type="project" value="TreeGrafter"/>
</dbReference>
<dbReference type="Gene3D" id="1.10.20.10">
    <property type="entry name" value="Histone, subunit A"/>
    <property type="match status" value="1"/>
</dbReference>
<evidence type="ECO:0000256" key="1">
    <source>
        <dbReference type="ARBA" id="ARBA00004123"/>
    </source>
</evidence>
<evidence type="ECO:0000256" key="5">
    <source>
        <dbReference type="ARBA" id="ARBA00023242"/>
    </source>
</evidence>
<reference evidence="8 9" key="1">
    <citation type="submission" date="2014-04" db="EMBL/GenBank/DDBJ databases">
        <authorList>
            <consortium name="DOE Joint Genome Institute"/>
            <person name="Kuo A."/>
            <person name="Ruytinx J."/>
            <person name="Rineau F."/>
            <person name="Colpaert J."/>
            <person name="Kohler A."/>
            <person name="Nagy L.G."/>
            <person name="Floudas D."/>
            <person name="Copeland A."/>
            <person name="Barry K.W."/>
            <person name="Cichocki N."/>
            <person name="Veneault-Fourrey C."/>
            <person name="LaButti K."/>
            <person name="Lindquist E.A."/>
            <person name="Lipzen A."/>
            <person name="Lundell T."/>
            <person name="Morin E."/>
            <person name="Murat C."/>
            <person name="Sun H."/>
            <person name="Tunlid A."/>
            <person name="Henrissat B."/>
            <person name="Grigoriev I.V."/>
            <person name="Hibbett D.S."/>
            <person name="Martin F."/>
            <person name="Nordberg H.P."/>
            <person name="Cantor M.N."/>
            <person name="Hua S.X."/>
        </authorList>
    </citation>
    <scope>NUCLEOTIDE SEQUENCE [LARGE SCALE GENOMIC DNA]</scope>
    <source>
        <strain evidence="8 9">UH-Slu-Lm8-n1</strain>
    </source>
</reference>
<dbReference type="HOGENOM" id="CLU_045277_4_1_1"/>
<name>A0A0D0BKN3_9AGAM</name>
<dbReference type="SUPFAM" id="SSF47113">
    <property type="entry name" value="Histone-fold"/>
    <property type="match status" value="1"/>
</dbReference>
<reference evidence="9" key="2">
    <citation type="submission" date="2015-01" db="EMBL/GenBank/DDBJ databases">
        <title>Evolutionary Origins and Diversification of the Mycorrhizal Mutualists.</title>
        <authorList>
            <consortium name="DOE Joint Genome Institute"/>
            <consortium name="Mycorrhizal Genomics Consortium"/>
            <person name="Kohler A."/>
            <person name="Kuo A."/>
            <person name="Nagy L.G."/>
            <person name="Floudas D."/>
            <person name="Copeland A."/>
            <person name="Barry K.W."/>
            <person name="Cichocki N."/>
            <person name="Veneault-Fourrey C."/>
            <person name="LaButti K."/>
            <person name="Lindquist E.A."/>
            <person name="Lipzen A."/>
            <person name="Lundell T."/>
            <person name="Morin E."/>
            <person name="Murat C."/>
            <person name="Riley R."/>
            <person name="Ohm R."/>
            <person name="Sun H."/>
            <person name="Tunlid A."/>
            <person name="Henrissat B."/>
            <person name="Grigoriev I.V."/>
            <person name="Hibbett D.S."/>
            <person name="Martin F."/>
        </authorList>
    </citation>
    <scope>NUCLEOTIDE SEQUENCE [LARGE SCALE GENOMIC DNA]</scope>
    <source>
        <strain evidence="9">UH-Slu-Lm8-n1</strain>
    </source>
</reference>
<keyword evidence="4" id="KW-0804">Transcription</keyword>
<dbReference type="Proteomes" id="UP000054485">
    <property type="component" value="Unassembled WGS sequence"/>
</dbReference>
<gene>
    <name evidence="8" type="ORF">CY34DRAFT_81072</name>
</gene>
<dbReference type="Pfam" id="PF00808">
    <property type="entry name" value="CBFD_NFYB_HMF"/>
    <property type="match status" value="1"/>
</dbReference>
<evidence type="ECO:0000256" key="3">
    <source>
        <dbReference type="ARBA" id="ARBA00023125"/>
    </source>
</evidence>
<keyword evidence="9" id="KW-1185">Reference proteome</keyword>
<dbReference type="GO" id="GO:0000978">
    <property type="term" value="F:RNA polymerase II cis-regulatory region sequence-specific DNA binding"/>
    <property type="evidence" value="ECO:0007669"/>
    <property type="project" value="TreeGrafter"/>
</dbReference>
<dbReference type="InterPro" id="IPR009072">
    <property type="entry name" value="Histone-fold"/>
</dbReference>
<dbReference type="FunCoup" id="A0A0D0BKN3">
    <property type="interactions" value="453"/>
</dbReference>
<feature type="domain" description="Transcription factor CBF/NF-Y/archaeal histone" evidence="7">
    <location>
        <begin position="41"/>
        <end position="73"/>
    </location>
</feature>
<evidence type="ECO:0000256" key="2">
    <source>
        <dbReference type="ARBA" id="ARBA00023015"/>
    </source>
</evidence>
<keyword evidence="5" id="KW-0539">Nucleus</keyword>
<dbReference type="GO" id="GO:0001228">
    <property type="term" value="F:DNA-binding transcription activator activity, RNA polymerase II-specific"/>
    <property type="evidence" value="ECO:0007669"/>
    <property type="project" value="TreeGrafter"/>
</dbReference>
<dbReference type="GO" id="GO:0046982">
    <property type="term" value="F:protein heterodimerization activity"/>
    <property type="evidence" value="ECO:0007669"/>
    <property type="project" value="InterPro"/>
</dbReference>
<dbReference type="InterPro" id="IPR003958">
    <property type="entry name" value="CBFA_NFYB_domain"/>
</dbReference>
<dbReference type="PANTHER" id="PTHR10252:SF8">
    <property type="entry name" value="NUCLEAR TRANSCRIPTION FACTOR Y SUBUNIT GAMMA"/>
    <property type="match status" value="1"/>
</dbReference>
<comment type="subcellular location">
    <subcellularLocation>
        <location evidence="1">Nucleus</location>
    </subcellularLocation>
</comment>
<comment type="similarity">
    <text evidence="6">Belongs to the NFYC/HAP5 subunit family.</text>
</comment>
<keyword evidence="2" id="KW-0805">Transcription regulation</keyword>
<accession>A0A0D0BKN3</accession>
<dbReference type="PANTHER" id="PTHR10252">
    <property type="entry name" value="HISTONE-LIKE TRANSCRIPTION FACTOR CCAAT-RELATED"/>
    <property type="match status" value="1"/>
</dbReference>
<dbReference type="STRING" id="930992.A0A0D0BKN3"/>
<organism evidence="8 9">
    <name type="scientific">Suillus luteus UH-Slu-Lm8-n1</name>
    <dbReference type="NCBI Taxonomy" id="930992"/>
    <lineage>
        <taxon>Eukaryota</taxon>
        <taxon>Fungi</taxon>
        <taxon>Dikarya</taxon>
        <taxon>Basidiomycota</taxon>
        <taxon>Agaricomycotina</taxon>
        <taxon>Agaricomycetes</taxon>
        <taxon>Agaricomycetidae</taxon>
        <taxon>Boletales</taxon>
        <taxon>Suillineae</taxon>
        <taxon>Suillaceae</taxon>
        <taxon>Suillus</taxon>
    </lineage>
</organism>